<evidence type="ECO:0000313" key="2">
    <source>
        <dbReference type="EMBL" id="KAK7324026.1"/>
    </source>
</evidence>
<gene>
    <name evidence="2" type="ORF">VNO77_27535</name>
</gene>
<accession>A0AAN9KVZ3</accession>
<proteinExistence type="predicted"/>
<evidence type="ECO:0000313" key="3">
    <source>
        <dbReference type="Proteomes" id="UP001367508"/>
    </source>
</evidence>
<protein>
    <submittedName>
        <fullName evidence="2">Uncharacterized protein</fullName>
    </submittedName>
</protein>
<feature type="region of interest" description="Disordered" evidence="1">
    <location>
        <begin position="231"/>
        <end position="255"/>
    </location>
</feature>
<organism evidence="2 3">
    <name type="scientific">Canavalia gladiata</name>
    <name type="common">Sword bean</name>
    <name type="synonym">Dolichos gladiatus</name>
    <dbReference type="NCBI Taxonomy" id="3824"/>
    <lineage>
        <taxon>Eukaryota</taxon>
        <taxon>Viridiplantae</taxon>
        <taxon>Streptophyta</taxon>
        <taxon>Embryophyta</taxon>
        <taxon>Tracheophyta</taxon>
        <taxon>Spermatophyta</taxon>
        <taxon>Magnoliopsida</taxon>
        <taxon>eudicotyledons</taxon>
        <taxon>Gunneridae</taxon>
        <taxon>Pentapetalae</taxon>
        <taxon>rosids</taxon>
        <taxon>fabids</taxon>
        <taxon>Fabales</taxon>
        <taxon>Fabaceae</taxon>
        <taxon>Papilionoideae</taxon>
        <taxon>50 kb inversion clade</taxon>
        <taxon>NPAAA clade</taxon>
        <taxon>indigoferoid/millettioid clade</taxon>
        <taxon>Phaseoleae</taxon>
        <taxon>Canavalia</taxon>
    </lineage>
</organism>
<name>A0AAN9KVZ3_CANGL</name>
<sequence>MHVGGAVCHSRALGRNDNLAYHQQYLPLIACVLKYDVHCTWLQLKWLPHLLNRNKLYEYIAPEHHYRQNLAHLHPWTFKTKQCLLAHRPIVESPLPLWRSPFCQEIFEEAPEYAHSLLDASFNNLSPLAFDDSLPSKYAPRAIPGTWPLLLEPHPDPSLQPLAYLHLRSSETRSIRGSKDGSIMEPKMLARELRVFSPEVMHQFELYCPFPHAFEPYRIATNVIPCNLQPPSRHPAASHSDEFPSRMRAIKSRAN</sequence>
<dbReference type="EMBL" id="JAYMYQ010000006">
    <property type="protein sequence ID" value="KAK7324026.1"/>
    <property type="molecule type" value="Genomic_DNA"/>
</dbReference>
<comment type="caution">
    <text evidence="2">The sequence shown here is derived from an EMBL/GenBank/DDBJ whole genome shotgun (WGS) entry which is preliminary data.</text>
</comment>
<reference evidence="2 3" key="1">
    <citation type="submission" date="2024-01" db="EMBL/GenBank/DDBJ databases">
        <title>The genomes of 5 underutilized Papilionoideae crops provide insights into root nodulation and disease resistanc.</title>
        <authorList>
            <person name="Jiang F."/>
        </authorList>
    </citation>
    <scope>NUCLEOTIDE SEQUENCE [LARGE SCALE GENOMIC DNA]</scope>
    <source>
        <strain evidence="2">LVBAO_FW01</strain>
        <tissue evidence="2">Leaves</tissue>
    </source>
</reference>
<dbReference type="Proteomes" id="UP001367508">
    <property type="component" value="Unassembled WGS sequence"/>
</dbReference>
<dbReference type="AlphaFoldDB" id="A0AAN9KVZ3"/>
<keyword evidence="3" id="KW-1185">Reference proteome</keyword>
<evidence type="ECO:0000256" key="1">
    <source>
        <dbReference type="SAM" id="MobiDB-lite"/>
    </source>
</evidence>